<protein>
    <submittedName>
        <fullName evidence="2">Uncharacterized protein</fullName>
    </submittedName>
</protein>
<evidence type="ECO:0000313" key="2">
    <source>
        <dbReference type="EMBL" id="EUC34988.1"/>
    </source>
</evidence>
<dbReference type="EMBL" id="KI964582">
    <property type="protein sequence ID" value="EUC34988.1"/>
    <property type="molecule type" value="Genomic_DNA"/>
</dbReference>
<proteinExistence type="predicted"/>
<dbReference type="HOGENOM" id="CLU_650510_0_0_1"/>
<dbReference type="GeneID" id="19145719"/>
<accession>W6YAJ0</accession>
<feature type="region of interest" description="Disordered" evidence="1">
    <location>
        <begin position="354"/>
        <end position="427"/>
    </location>
</feature>
<dbReference type="KEGG" id="bze:COCCADRAFT_24985"/>
<keyword evidence="3" id="KW-1185">Reference proteome</keyword>
<dbReference type="Proteomes" id="UP000053841">
    <property type="component" value="Unassembled WGS sequence"/>
</dbReference>
<feature type="compositionally biased region" description="Polar residues" evidence="1">
    <location>
        <begin position="1"/>
        <end position="18"/>
    </location>
</feature>
<sequence>MTFFSGNNTSSSHESPATHSRRPGFTRRNLFHFTPSSDSESDSDNESDSGRTIRLSRGVRNYGPLIQKATEAVRGQHEGKAPRKPLQKHGLSIPFAKPAVIKVKPRLFPTSTWAANSTNKACSYNDLGSSSGSTSAVPYEPLHDISDSMDAVIKFIDEHTLGRTSVSVVRLVNLIKKWRGTINKVIGASQTAEDRRIKGLNAQLDFDREVERVHQNTVNDLLDQAWLAKVRKSEQEWQKKMDVQQQVINSQQQPNKALVRQCATDAQYPCSQDKTSGRIEEMNMPESTHIAATTQPETPHADKVSFLVQKAKHLSNLSTQPCGVHKTKDDESGHKENVVKSMALEMALMQDGTHMSGHTIRSEPSSLTREDKMVTNNERNNDHWGSATYSGDRMSPGKHKLEDSHEATSRLEDANWSRKRARTAVTR</sequence>
<evidence type="ECO:0000256" key="1">
    <source>
        <dbReference type="SAM" id="MobiDB-lite"/>
    </source>
</evidence>
<organism evidence="2 3">
    <name type="scientific">Cochliobolus carbonum (strain 26-R-13)</name>
    <name type="common">Maize leaf spot fungus</name>
    <name type="synonym">Bipolaris zeicola</name>
    <dbReference type="NCBI Taxonomy" id="930089"/>
    <lineage>
        <taxon>Eukaryota</taxon>
        <taxon>Fungi</taxon>
        <taxon>Dikarya</taxon>
        <taxon>Ascomycota</taxon>
        <taxon>Pezizomycotina</taxon>
        <taxon>Dothideomycetes</taxon>
        <taxon>Pleosporomycetidae</taxon>
        <taxon>Pleosporales</taxon>
        <taxon>Pleosporineae</taxon>
        <taxon>Pleosporaceae</taxon>
        <taxon>Bipolaris</taxon>
    </lineage>
</organism>
<feature type="compositionally biased region" description="Basic and acidic residues" evidence="1">
    <location>
        <begin position="399"/>
        <end position="416"/>
    </location>
</feature>
<dbReference type="AlphaFoldDB" id="W6YAJ0"/>
<feature type="compositionally biased region" description="Basic residues" evidence="1">
    <location>
        <begin position="417"/>
        <end position="427"/>
    </location>
</feature>
<name>W6YAJ0_COCC2</name>
<dbReference type="RefSeq" id="XP_007710688.1">
    <property type="nucleotide sequence ID" value="XM_007712498.1"/>
</dbReference>
<reference evidence="2 3" key="1">
    <citation type="journal article" date="2013" name="PLoS Genet.">
        <title>Comparative genome structure, secondary metabolite, and effector coding capacity across Cochliobolus pathogens.</title>
        <authorList>
            <person name="Condon B.J."/>
            <person name="Leng Y."/>
            <person name="Wu D."/>
            <person name="Bushley K.E."/>
            <person name="Ohm R.A."/>
            <person name="Otillar R."/>
            <person name="Martin J."/>
            <person name="Schackwitz W."/>
            <person name="Grimwood J."/>
            <person name="MohdZainudin N."/>
            <person name="Xue C."/>
            <person name="Wang R."/>
            <person name="Manning V.A."/>
            <person name="Dhillon B."/>
            <person name="Tu Z.J."/>
            <person name="Steffenson B.J."/>
            <person name="Salamov A."/>
            <person name="Sun H."/>
            <person name="Lowry S."/>
            <person name="LaButti K."/>
            <person name="Han J."/>
            <person name="Copeland A."/>
            <person name="Lindquist E."/>
            <person name="Barry K."/>
            <person name="Schmutz J."/>
            <person name="Baker S.E."/>
            <person name="Ciuffetti L.M."/>
            <person name="Grigoriev I.V."/>
            <person name="Zhong S."/>
            <person name="Turgeon B.G."/>
        </authorList>
    </citation>
    <scope>NUCLEOTIDE SEQUENCE [LARGE SCALE GENOMIC DNA]</scope>
    <source>
        <strain evidence="2 3">26-R-13</strain>
    </source>
</reference>
<dbReference type="OrthoDB" id="3687879at2759"/>
<evidence type="ECO:0000313" key="3">
    <source>
        <dbReference type="Proteomes" id="UP000053841"/>
    </source>
</evidence>
<gene>
    <name evidence="2" type="ORF">COCCADRAFT_24985</name>
</gene>
<feature type="region of interest" description="Disordered" evidence="1">
    <location>
        <begin position="1"/>
        <end position="58"/>
    </location>
</feature>